<keyword evidence="2" id="KW-1015">Disulfide bond</keyword>
<dbReference type="SMART" id="SM00856">
    <property type="entry name" value="PMEI"/>
    <property type="match status" value="1"/>
</dbReference>
<dbReference type="Pfam" id="PF04043">
    <property type="entry name" value="PMEI"/>
    <property type="match status" value="1"/>
</dbReference>
<evidence type="ECO:0000259" key="5">
    <source>
        <dbReference type="SMART" id="SM00856"/>
    </source>
</evidence>
<dbReference type="FunFam" id="1.20.140.40:FF:000011">
    <property type="entry name" value="Cell wall / vacuolar inhibitor of fructosidase 2"/>
    <property type="match status" value="1"/>
</dbReference>
<proteinExistence type="inferred from homology"/>
<evidence type="ECO:0000256" key="3">
    <source>
        <dbReference type="ARBA" id="ARBA00023180"/>
    </source>
</evidence>
<dbReference type="PANTHER" id="PTHR35357">
    <property type="entry name" value="OS02G0537100 PROTEIN"/>
    <property type="match status" value="1"/>
</dbReference>
<reference evidence="6" key="1">
    <citation type="submission" date="2018-04" db="EMBL/GenBank/DDBJ databases">
        <title>WGS assembly of Panicum hallii.</title>
        <authorList>
            <person name="Lovell J."/>
            <person name="Jenkins J."/>
            <person name="Lowry D."/>
            <person name="Mamidi S."/>
            <person name="Sreedasyam A."/>
            <person name="Weng X."/>
            <person name="Barry K."/>
            <person name="Bonette J."/>
            <person name="Campitelli B."/>
            <person name="Daum C."/>
            <person name="Gordon S."/>
            <person name="Gould B."/>
            <person name="Lipzen A."/>
            <person name="Macqueen A."/>
            <person name="Palacio-Mejia J."/>
            <person name="Plott C."/>
            <person name="Shakirov E."/>
            <person name="Shu S."/>
            <person name="Yoshinaga Y."/>
            <person name="Zane M."/>
            <person name="Rokhsar D."/>
            <person name="Grimwood J."/>
            <person name="Schmutz J."/>
            <person name="Juenger T."/>
        </authorList>
    </citation>
    <scope>NUCLEOTIDE SEQUENCE [LARGE SCALE GENOMIC DNA]</scope>
    <source>
        <strain evidence="6">FIL2</strain>
    </source>
</reference>
<gene>
    <name evidence="6" type="ORF">PAHAL_5G085900</name>
</gene>
<dbReference type="SUPFAM" id="SSF101148">
    <property type="entry name" value="Plant invertase/pectin methylesterase inhibitor"/>
    <property type="match status" value="1"/>
</dbReference>
<name>A0A2T8IJB9_9POAL</name>
<dbReference type="EMBL" id="CM008050">
    <property type="protein sequence ID" value="PVH37770.1"/>
    <property type="molecule type" value="Genomic_DNA"/>
</dbReference>
<evidence type="ECO:0000256" key="1">
    <source>
        <dbReference type="ARBA" id="ARBA00022729"/>
    </source>
</evidence>
<protein>
    <recommendedName>
        <fullName evidence="5">Pectinesterase inhibitor domain-containing protein</fullName>
    </recommendedName>
</protein>
<keyword evidence="1" id="KW-0732">Signal</keyword>
<sequence length="245" mass="25993">MQVAGCRERARACVAYIFSSRALPQPSVTEGRYGHTAAPAMATAASPLLVLLLIQLHVVFHLSDSSIALAQPQHSSSKERHQPALLQSTCNSTSFYDVCIAALAADPSSSTADVPGLCAIAVSAAAANASGTVFFLANASDAAATPEADRALLRNCAGKYAAARDALLAARASLAEQDYDYAFVHASAAAEYPAVCRTLFRRRQQRPSRATTYPPELAKREEALRRLCTIALDIISLLQTQEPST</sequence>
<evidence type="ECO:0000256" key="4">
    <source>
        <dbReference type="ARBA" id="ARBA00038471"/>
    </source>
</evidence>
<feature type="domain" description="Pectinesterase inhibitor" evidence="5">
    <location>
        <begin position="81"/>
        <end position="234"/>
    </location>
</feature>
<dbReference type="Gramene" id="PVH37770">
    <property type="protein sequence ID" value="PVH37770"/>
    <property type="gene ID" value="PAHAL_5G085900"/>
</dbReference>
<dbReference type="AlphaFoldDB" id="A0A2T8IJB9"/>
<dbReference type="InterPro" id="IPR006501">
    <property type="entry name" value="Pectinesterase_inhib_dom"/>
</dbReference>
<organism evidence="6">
    <name type="scientific">Panicum hallii</name>
    <dbReference type="NCBI Taxonomy" id="206008"/>
    <lineage>
        <taxon>Eukaryota</taxon>
        <taxon>Viridiplantae</taxon>
        <taxon>Streptophyta</taxon>
        <taxon>Embryophyta</taxon>
        <taxon>Tracheophyta</taxon>
        <taxon>Spermatophyta</taxon>
        <taxon>Magnoliopsida</taxon>
        <taxon>Liliopsida</taxon>
        <taxon>Poales</taxon>
        <taxon>Poaceae</taxon>
        <taxon>PACMAD clade</taxon>
        <taxon>Panicoideae</taxon>
        <taxon>Panicodae</taxon>
        <taxon>Paniceae</taxon>
        <taxon>Panicinae</taxon>
        <taxon>Panicum</taxon>
        <taxon>Panicum sect. Panicum</taxon>
    </lineage>
</organism>
<evidence type="ECO:0000313" key="6">
    <source>
        <dbReference type="EMBL" id="PVH37770.1"/>
    </source>
</evidence>
<comment type="similarity">
    <text evidence="4">Belongs to the PMEI family.</text>
</comment>
<keyword evidence="3" id="KW-0325">Glycoprotein</keyword>
<dbReference type="GO" id="GO:0004857">
    <property type="term" value="F:enzyme inhibitor activity"/>
    <property type="evidence" value="ECO:0007669"/>
    <property type="project" value="InterPro"/>
</dbReference>
<dbReference type="NCBIfam" id="TIGR01614">
    <property type="entry name" value="PME_inhib"/>
    <property type="match status" value="1"/>
</dbReference>
<dbReference type="Proteomes" id="UP000243499">
    <property type="component" value="Chromosome 5"/>
</dbReference>
<evidence type="ECO:0000256" key="2">
    <source>
        <dbReference type="ARBA" id="ARBA00023157"/>
    </source>
</evidence>
<dbReference type="Gene3D" id="1.20.140.40">
    <property type="entry name" value="Invertase/pectin methylesterase inhibitor family protein"/>
    <property type="match status" value="1"/>
</dbReference>
<dbReference type="PANTHER" id="PTHR35357:SF8">
    <property type="entry name" value="OS01G0111000 PROTEIN"/>
    <property type="match status" value="1"/>
</dbReference>
<accession>A0A2T8IJB9</accession>
<dbReference type="InterPro" id="IPR035513">
    <property type="entry name" value="Invertase/methylesterase_inhib"/>
</dbReference>
<dbReference type="CDD" id="cd14859">
    <property type="entry name" value="PMEI_like"/>
    <property type="match status" value="1"/>
</dbReference>